<keyword evidence="4" id="KW-0862">Zinc</keyword>
<dbReference type="GO" id="GO:0005829">
    <property type="term" value="C:cytosol"/>
    <property type="evidence" value="ECO:0007669"/>
    <property type="project" value="TreeGrafter"/>
</dbReference>
<dbReference type="GO" id="GO:0006886">
    <property type="term" value="P:intracellular protein transport"/>
    <property type="evidence" value="ECO:0007669"/>
    <property type="project" value="InterPro"/>
</dbReference>
<feature type="region of interest" description="Disordered" evidence="5">
    <location>
        <begin position="110"/>
        <end position="136"/>
    </location>
</feature>
<dbReference type="EMBL" id="VSSQ01011548">
    <property type="protein sequence ID" value="MPM47121.1"/>
    <property type="molecule type" value="Genomic_DNA"/>
</dbReference>
<dbReference type="InterPro" id="IPR000185">
    <property type="entry name" value="SecA"/>
</dbReference>
<keyword evidence="3" id="KW-0479">Metal-binding</keyword>
<dbReference type="PANTHER" id="PTHR30612">
    <property type="entry name" value="SECA INNER MEMBRANE COMPONENT OF SEC PROTEIN SECRETION SYSTEM"/>
    <property type="match status" value="1"/>
</dbReference>
<evidence type="ECO:0000256" key="5">
    <source>
        <dbReference type="SAM" id="MobiDB-lite"/>
    </source>
</evidence>
<dbReference type="GO" id="GO:0017038">
    <property type="term" value="P:protein import"/>
    <property type="evidence" value="ECO:0007669"/>
    <property type="project" value="InterPro"/>
</dbReference>
<protein>
    <submittedName>
        <fullName evidence="7">Protein translocase subunit SecA</fullName>
    </submittedName>
</protein>
<proteinExistence type="predicted"/>
<evidence type="ECO:0000313" key="7">
    <source>
        <dbReference type="EMBL" id="MPM47121.1"/>
    </source>
</evidence>
<feature type="compositionally biased region" description="Basic and acidic residues" evidence="5">
    <location>
        <begin position="112"/>
        <end position="123"/>
    </location>
</feature>
<dbReference type="InterPro" id="IPR036266">
    <property type="entry name" value="SecA_Wing/Scaffold_sf"/>
</dbReference>
<dbReference type="GO" id="GO:0046872">
    <property type="term" value="F:metal ion binding"/>
    <property type="evidence" value="ECO:0007669"/>
    <property type="project" value="UniProtKB-KW"/>
</dbReference>
<name>A0A645A4D6_9ZZZZ</name>
<evidence type="ECO:0000256" key="3">
    <source>
        <dbReference type="ARBA" id="ARBA00022723"/>
    </source>
</evidence>
<gene>
    <name evidence="7" type="primary">secA_27</name>
    <name evidence="7" type="ORF">SDC9_93829</name>
</gene>
<evidence type="ECO:0000256" key="4">
    <source>
        <dbReference type="ARBA" id="ARBA00022833"/>
    </source>
</evidence>
<evidence type="ECO:0000256" key="1">
    <source>
        <dbReference type="ARBA" id="ARBA00001947"/>
    </source>
</evidence>
<dbReference type="GO" id="GO:0005886">
    <property type="term" value="C:plasma membrane"/>
    <property type="evidence" value="ECO:0007669"/>
    <property type="project" value="TreeGrafter"/>
</dbReference>
<keyword evidence="2" id="KW-0963">Cytoplasm</keyword>
<reference evidence="7" key="1">
    <citation type="submission" date="2019-08" db="EMBL/GenBank/DDBJ databases">
        <authorList>
            <person name="Kucharzyk K."/>
            <person name="Murdoch R.W."/>
            <person name="Higgins S."/>
            <person name="Loffler F."/>
        </authorList>
    </citation>
    <scope>NUCLEOTIDE SEQUENCE</scope>
</reference>
<dbReference type="GO" id="GO:0031522">
    <property type="term" value="C:cell envelope Sec protein transport complex"/>
    <property type="evidence" value="ECO:0007669"/>
    <property type="project" value="TreeGrafter"/>
</dbReference>
<dbReference type="Pfam" id="PF02810">
    <property type="entry name" value="SEC-C"/>
    <property type="match status" value="1"/>
</dbReference>
<dbReference type="PANTHER" id="PTHR30612:SF0">
    <property type="entry name" value="CHLOROPLAST PROTEIN-TRANSPORTING ATPASE"/>
    <property type="match status" value="1"/>
</dbReference>
<dbReference type="GO" id="GO:0006605">
    <property type="term" value="P:protein targeting"/>
    <property type="evidence" value="ECO:0007669"/>
    <property type="project" value="InterPro"/>
</dbReference>
<dbReference type="GO" id="GO:0005524">
    <property type="term" value="F:ATP binding"/>
    <property type="evidence" value="ECO:0007669"/>
    <property type="project" value="InterPro"/>
</dbReference>
<comment type="caution">
    <text evidence="7">The sequence shown here is derived from an EMBL/GenBank/DDBJ whole genome shotgun (WGS) entry which is preliminary data.</text>
</comment>
<feature type="domain" description="SecA Wing/Scaffold" evidence="6">
    <location>
        <begin position="2"/>
        <end position="96"/>
    </location>
</feature>
<comment type="cofactor">
    <cofactor evidence="1">
        <name>Zn(2+)</name>
        <dbReference type="ChEBI" id="CHEBI:29105"/>
    </cofactor>
</comment>
<dbReference type="Gene3D" id="1.10.3060.10">
    <property type="entry name" value="Helical scaffold and wing domains of SecA"/>
    <property type="match status" value="1"/>
</dbReference>
<dbReference type="AlphaFoldDB" id="A0A645A4D6"/>
<dbReference type="Pfam" id="PF07516">
    <property type="entry name" value="SecA_SW"/>
    <property type="match status" value="1"/>
</dbReference>
<organism evidence="7">
    <name type="scientific">bioreactor metagenome</name>
    <dbReference type="NCBI Taxonomy" id="1076179"/>
    <lineage>
        <taxon>unclassified sequences</taxon>
        <taxon>metagenomes</taxon>
        <taxon>ecological metagenomes</taxon>
    </lineage>
</organism>
<dbReference type="InterPro" id="IPR011116">
    <property type="entry name" value="SecA_Wing/Scaffold"/>
</dbReference>
<evidence type="ECO:0000256" key="2">
    <source>
        <dbReference type="ARBA" id="ARBA00022490"/>
    </source>
</evidence>
<sequence>MLTERAHKRYSEKETIFDETIGTDTFREVERMVLLRNVDSKWMDHIDAMSDLMDSIGLQAYGQRNPITEYKIEGSQMFDEMVDAIRTDTVMQLLNVMPRREIKRTQVLKVTGESHGDDSEPVKKKPAKAAAGKVGRNDPCPCGSGKKYKKCCGAGNKDSE</sequence>
<evidence type="ECO:0000259" key="6">
    <source>
        <dbReference type="Pfam" id="PF07516"/>
    </source>
</evidence>
<accession>A0A645A4D6</accession>
<dbReference type="InterPro" id="IPR004027">
    <property type="entry name" value="SEC_C_motif"/>
</dbReference>
<dbReference type="SUPFAM" id="SSF81886">
    <property type="entry name" value="Helical scaffold and wing domains of SecA"/>
    <property type="match status" value="1"/>
</dbReference>
<dbReference type="GO" id="GO:0043952">
    <property type="term" value="P:protein transport by the Sec complex"/>
    <property type="evidence" value="ECO:0007669"/>
    <property type="project" value="TreeGrafter"/>
</dbReference>